<evidence type="ECO:0000256" key="3">
    <source>
        <dbReference type="ARBA" id="ARBA00022737"/>
    </source>
</evidence>
<keyword evidence="4 5" id="KW-1015">Disulfide bond</keyword>
<gene>
    <name evidence="8" type="ORF">HNY73_019214</name>
</gene>
<dbReference type="PANTHER" id="PTHR12352">
    <property type="entry name" value="SECRETED MODULAR CALCIUM-BINDING PROTEIN"/>
    <property type="match status" value="1"/>
</dbReference>
<keyword evidence="3" id="KW-0677">Repeat</keyword>
<dbReference type="CDD" id="cd00191">
    <property type="entry name" value="TY"/>
    <property type="match status" value="2"/>
</dbReference>
<dbReference type="PANTHER" id="PTHR12352:SF3">
    <property type="entry name" value="NIDOGEN-2"/>
    <property type="match status" value="1"/>
</dbReference>
<reference evidence="8" key="1">
    <citation type="journal article" date="2020" name="bioRxiv">
        <title>Chromosome-level reference genome of the European wasp spider Argiope bruennichi: a resource for studies on range expansion and evolutionary adaptation.</title>
        <authorList>
            <person name="Sheffer M.M."/>
            <person name="Hoppe A."/>
            <person name="Krehenwinkel H."/>
            <person name="Uhl G."/>
            <person name="Kuss A.W."/>
            <person name="Jensen L."/>
            <person name="Jensen C."/>
            <person name="Gillespie R.G."/>
            <person name="Hoff K.J."/>
            <person name="Prost S."/>
        </authorList>
    </citation>
    <scope>NUCLEOTIDE SEQUENCE</scope>
</reference>
<comment type="caution">
    <text evidence="8">The sequence shown here is derived from an EMBL/GenBank/DDBJ whole genome shotgun (WGS) entry which is preliminary data.</text>
</comment>
<evidence type="ECO:0000313" key="9">
    <source>
        <dbReference type="Proteomes" id="UP000807504"/>
    </source>
</evidence>
<feature type="chain" id="PRO_5035839644" evidence="6">
    <location>
        <begin position="24"/>
        <end position="460"/>
    </location>
</feature>
<name>A0A8T0EIY4_ARGBR</name>
<evidence type="ECO:0000256" key="6">
    <source>
        <dbReference type="SAM" id="SignalP"/>
    </source>
</evidence>
<dbReference type="EMBL" id="JABXBU010002228">
    <property type="protein sequence ID" value="KAF8771845.1"/>
    <property type="molecule type" value="Genomic_DNA"/>
</dbReference>
<keyword evidence="2" id="KW-0964">Secreted</keyword>
<sequence length="460" mass="51374">MKNPNTSMLRTLIVLAVVFVAIAKKLKMNHEAGTDGMHMERMTFNGQEGDDLDFDLPNNLPEGFLNNPTIRLMIRYQHNRAQQTTRGDAKMTNCMQKNGMNSLRLFMMGITPKCDENGNLQSKQCYDHSEQCVCVRKDGSMINKPSTNIKGCQCLATKDEEENSDLIGGYIPQCEADGTFMKKQCHYSTGYCHCADPVTGKNTTVPARMDVDINCDAPSSSIIVRNPFNKQIGPLKNPKSNERKTTLVNLGLQQLECESELKTCPTKGMVSPQVFVAIAKKLKMNQETGTDGMHMERMTFNGQEGDTTDFDLPNNIYFERKPVLLKILSNASVTEREVKSVTGIAFGYFEAKQMEVIMNLLTFGVKRSGATASKFKTSGSLQSASWSNGGTTGHNKLPELYTYGNTSEEKSLHENLLQRLFHDPQLEWAKLPMPTLEIPINLIPRRSAATLKAKTYATKY</sequence>
<dbReference type="Gene3D" id="4.10.800.10">
    <property type="entry name" value="Thyroglobulin type-1"/>
    <property type="match status" value="2"/>
</dbReference>
<dbReference type="InterPro" id="IPR036857">
    <property type="entry name" value="Thyroglobulin_1_sf"/>
</dbReference>
<dbReference type="GO" id="GO:0007160">
    <property type="term" value="P:cell-matrix adhesion"/>
    <property type="evidence" value="ECO:0007669"/>
    <property type="project" value="TreeGrafter"/>
</dbReference>
<accession>A0A8T0EIY4</accession>
<keyword evidence="6" id="KW-0732">Signal</keyword>
<feature type="disulfide bond" evidence="5">
    <location>
        <begin position="125"/>
        <end position="132"/>
    </location>
</feature>
<evidence type="ECO:0000259" key="7">
    <source>
        <dbReference type="PROSITE" id="PS51162"/>
    </source>
</evidence>
<comment type="subcellular location">
    <subcellularLocation>
        <location evidence="1">Secreted</location>
    </subcellularLocation>
</comment>
<dbReference type="GO" id="GO:0005604">
    <property type="term" value="C:basement membrane"/>
    <property type="evidence" value="ECO:0007669"/>
    <property type="project" value="TreeGrafter"/>
</dbReference>
<dbReference type="PROSITE" id="PS51162">
    <property type="entry name" value="THYROGLOBULIN_1_2"/>
    <property type="match status" value="2"/>
</dbReference>
<dbReference type="AlphaFoldDB" id="A0A8T0EIY4"/>
<evidence type="ECO:0000256" key="4">
    <source>
        <dbReference type="ARBA" id="ARBA00023157"/>
    </source>
</evidence>
<protein>
    <submittedName>
        <fullName evidence="8">U24-ctenitoxin-Pn1a like protein</fullName>
    </submittedName>
</protein>
<organism evidence="8 9">
    <name type="scientific">Argiope bruennichi</name>
    <name type="common">Wasp spider</name>
    <name type="synonym">Aranea bruennichi</name>
    <dbReference type="NCBI Taxonomy" id="94029"/>
    <lineage>
        <taxon>Eukaryota</taxon>
        <taxon>Metazoa</taxon>
        <taxon>Ecdysozoa</taxon>
        <taxon>Arthropoda</taxon>
        <taxon>Chelicerata</taxon>
        <taxon>Arachnida</taxon>
        <taxon>Araneae</taxon>
        <taxon>Araneomorphae</taxon>
        <taxon>Entelegynae</taxon>
        <taxon>Araneoidea</taxon>
        <taxon>Araneidae</taxon>
        <taxon>Argiope</taxon>
    </lineage>
</organism>
<feature type="disulfide bond" evidence="5">
    <location>
        <begin position="185"/>
        <end position="192"/>
    </location>
</feature>
<dbReference type="InterPro" id="IPR051950">
    <property type="entry name" value="Dev_reg/Prot_inhib"/>
</dbReference>
<feature type="domain" description="Thyroglobulin type-1" evidence="7">
    <location>
        <begin position="91"/>
        <end position="142"/>
    </location>
</feature>
<reference evidence="8" key="2">
    <citation type="submission" date="2020-06" db="EMBL/GenBank/DDBJ databases">
        <authorList>
            <person name="Sheffer M."/>
        </authorList>
    </citation>
    <scope>NUCLEOTIDE SEQUENCE</scope>
</reference>
<evidence type="ECO:0000256" key="1">
    <source>
        <dbReference type="ARBA" id="ARBA00004613"/>
    </source>
</evidence>
<dbReference type="Proteomes" id="UP000807504">
    <property type="component" value="Unassembled WGS sequence"/>
</dbReference>
<dbReference type="GO" id="GO:0005615">
    <property type="term" value="C:extracellular space"/>
    <property type="evidence" value="ECO:0007669"/>
    <property type="project" value="TreeGrafter"/>
</dbReference>
<evidence type="ECO:0000256" key="5">
    <source>
        <dbReference type="PROSITE-ProRule" id="PRU00500"/>
    </source>
</evidence>
<keyword evidence="9" id="KW-1185">Reference proteome</keyword>
<dbReference type="Pfam" id="PF00086">
    <property type="entry name" value="Thyroglobulin_1"/>
    <property type="match status" value="2"/>
</dbReference>
<dbReference type="InterPro" id="IPR000716">
    <property type="entry name" value="Thyroglobulin_1"/>
</dbReference>
<proteinExistence type="predicted"/>
<dbReference type="SMART" id="SM00211">
    <property type="entry name" value="TY"/>
    <property type="match status" value="2"/>
</dbReference>
<evidence type="ECO:0000256" key="2">
    <source>
        <dbReference type="ARBA" id="ARBA00022525"/>
    </source>
</evidence>
<feature type="signal peptide" evidence="6">
    <location>
        <begin position="1"/>
        <end position="23"/>
    </location>
</feature>
<feature type="domain" description="Thyroglobulin type-1" evidence="7">
    <location>
        <begin position="151"/>
        <end position="215"/>
    </location>
</feature>
<dbReference type="SUPFAM" id="SSF57610">
    <property type="entry name" value="Thyroglobulin type-1 domain"/>
    <property type="match status" value="2"/>
</dbReference>
<evidence type="ECO:0000313" key="8">
    <source>
        <dbReference type="EMBL" id="KAF8771845.1"/>
    </source>
</evidence>
<comment type="caution">
    <text evidence="5">Lacks conserved residue(s) required for the propagation of feature annotation.</text>
</comment>